<organism evidence="2 3">
    <name type="scientific">Anopheles maculatus</name>
    <dbReference type="NCBI Taxonomy" id="74869"/>
    <lineage>
        <taxon>Eukaryota</taxon>
        <taxon>Metazoa</taxon>
        <taxon>Ecdysozoa</taxon>
        <taxon>Arthropoda</taxon>
        <taxon>Hexapoda</taxon>
        <taxon>Insecta</taxon>
        <taxon>Pterygota</taxon>
        <taxon>Neoptera</taxon>
        <taxon>Endopterygota</taxon>
        <taxon>Diptera</taxon>
        <taxon>Nematocera</taxon>
        <taxon>Culicoidea</taxon>
        <taxon>Culicidae</taxon>
        <taxon>Anophelinae</taxon>
        <taxon>Anopheles</taxon>
        <taxon>Anopheles maculatus group</taxon>
    </lineage>
</organism>
<feature type="domain" description="Myb/SANT-like DNA-binding" evidence="1">
    <location>
        <begin position="4"/>
        <end position="90"/>
    </location>
</feature>
<reference evidence="3" key="1">
    <citation type="submission" date="2013-09" db="EMBL/GenBank/DDBJ databases">
        <title>The Genome Sequence of Anopheles maculatus species B.</title>
        <authorList>
            <consortium name="The Broad Institute Genomics Platform"/>
            <person name="Neafsey D.E."/>
            <person name="Besansky N."/>
            <person name="Howell P."/>
            <person name="Walton C."/>
            <person name="Young S.K."/>
            <person name="Zeng Q."/>
            <person name="Gargeya S."/>
            <person name="Fitzgerald M."/>
            <person name="Haas B."/>
            <person name="Abouelleil A."/>
            <person name="Allen A.W."/>
            <person name="Alvarado L."/>
            <person name="Arachchi H.M."/>
            <person name="Berlin A.M."/>
            <person name="Chapman S.B."/>
            <person name="Gainer-Dewar J."/>
            <person name="Goldberg J."/>
            <person name="Griggs A."/>
            <person name="Gujja S."/>
            <person name="Hansen M."/>
            <person name="Howarth C."/>
            <person name="Imamovic A."/>
            <person name="Ireland A."/>
            <person name="Larimer J."/>
            <person name="McCowan C."/>
            <person name="Murphy C."/>
            <person name="Pearson M."/>
            <person name="Poon T.W."/>
            <person name="Priest M."/>
            <person name="Roberts A."/>
            <person name="Saif S."/>
            <person name="Shea T."/>
            <person name="Sisk P."/>
            <person name="Sykes S."/>
            <person name="Wortman J."/>
            <person name="Nusbaum C."/>
            <person name="Birren B."/>
        </authorList>
    </citation>
    <scope>NUCLEOTIDE SEQUENCE [LARGE SCALE GENOMIC DNA]</scope>
    <source>
        <strain evidence="3">maculatus3</strain>
    </source>
</reference>
<keyword evidence="3" id="KW-1185">Reference proteome</keyword>
<name>A0A182SFB5_9DIPT</name>
<evidence type="ECO:0000313" key="3">
    <source>
        <dbReference type="Proteomes" id="UP000075901"/>
    </source>
</evidence>
<accession>A0A182SFB5</accession>
<dbReference type="Proteomes" id="UP000075901">
    <property type="component" value="Unassembled WGS sequence"/>
</dbReference>
<reference evidence="2" key="2">
    <citation type="submission" date="2020-05" db="UniProtKB">
        <authorList>
            <consortium name="EnsemblMetazoa"/>
        </authorList>
    </citation>
    <scope>IDENTIFICATION</scope>
    <source>
        <strain evidence="2">maculatus3</strain>
    </source>
</reference>
<dbReference type="VEuPathDB" id="VectorBase:AMAM005657"/>
<dbReference type="Pfam" id="PF13837">
    <property type="entry name" value="Myb_DNA-bind_4"/>
    <property type="match status" value="1"/>
</dbReference>
<dbReference type="PANTHER" id="PTHR47595:SF1">
    <property type="entry name" value="MYB_SANT-LIKE DNA-BINDING DOMAIN-CONTAINING PROTEIN"/>
    <property type="match status" value="1"/>
</dbReference>
<sequence>MARRNVWTTEETRELLAIIKELDLMKMFGEERNNKLYQMAENELKQRGFFDKEAFQIEHKWKNLKRTYHKTKRENYLTESCEFYEELDELMAMKPTSSNNKNKEASDRPKRPRAVLENFDLLLTKLAKVDRENNEEFFKKQKDLVDYEFDLYTHDERQYTTKVSQMLNRNMNDFCIKAHQILLQEGIVEPVVQNEVETLNIEEVQDDEQELAPTEEIMLMEHQEPVVKKEIVKEFYQTWREEEPF</sequence>
<dbReference type="Gene3D" id="1.10.10.60">
    <property type="entry name" value="Homeodomain-like"/>
    <property type="match status" value="1"/>
</dbReference>
<protein>
    <recommendedName>
        <fullName evidence="1">Myb/SANT-like DNA-binding domain-containing protein</fullName>
    </recommendedName>
</protein>
<proteinExistence type="predicted"/>
<dbReference type="AlphaFoldDB" id="A0A182SFB5"/>
<evidence type="ECO:0000313" key="2">
    <source>
        <dbReference type="EnsemblMetazoa" id="AMAM005657-PA"/>
    </source>
</evidence>
<dbReference type="EnsemblMetazoa" id="AMAM005657-RA">
    <property type="protein sequence ID" value="AMAM005657-PA"/>
    <property type="gene ID" value="AMAM005657"/>
</dbReference>
<dbReference type="InterPro" id="IPR044822">
    <property type="entry name" value="Myb_DNA-bind_4"/>
</dbReference>
<evidence type="ECO:0000259" key="1">
    <source>
        <dbReference type="Pfam" id="PF13837"/>
    </source>
</evidence>
<dbReference type="PANTHER" id="PTHR47595">
    <property type="entry name" value="HEAT SHOCK 70 KDA PROTEIN 14"/>
    <property type="match status" value="1"/>
</dbReference>